<feature type="domain" description="Mannosyl-glycoprotein endo-beta-N-acetylglucosamidase-like" evidence="1">
    <location>
        <begin position="121"/>
        <end position="250"/>
    </location>
</feature>
<dbReference type="PANTHER" id="PTHR40572:SF1">
    <property type="entry name" value="PROTEIN BAX"/>
    <property type="match status" value="1"/>
</dbReference>
<dbReference type="InterPro" id="IPR002901">
    <property type="entry name" value="MGlyc_endo_b_GlcNAc-like_dom"/>
</dbReference>
<keyword evidence="3" id="KW-1185">Reference proteome</keyword>
<gene>
    <name evidence="2" type="ORF">QWI16_02650</name>
</gene>
<dbReference type="EMBL" id="JAULRT010000032">
    <property type="protein sequence ID" value="MDO3381056.1"/>
    <property type="molecule type" value="Genomic_DNA"/>
</dbReference>
<dbReference type="RefSeq" id="WP_302711180.1">
    <property type="nucleotide sequence ID" value="NZ_JAULRT010000032.1"/>
</dbReference>
<dbReference type="SMART" id="SM00047">
    <property type="entry name" value="LYZ2"/>
    <property type="match status" value="1"/>
</dbReference>
<dbReference type="Proteomes" id="UP001168380">
    <property type="component" value="Unassembled WGS sequence"/>
</dbReference>
<evidence type="ECO:0000259" key="1">
    <source>
        <dbReference type="SMART" id="SM00047"/>
    </source>
</evidence>
<dbReference type="Pfam" id="PF01832">
    <property type="entry name" value="Glucosaminidase"/>
    <property type="match status" value="1"/>
</dbReference>
<sequence>MQSQKKFQLTAAVLAAYALGTLALTLYLSQSVHTASQLALLSGSTKLPNMKSISDIPSRKQTFIDLLLPMIEEKNTALLQLRGEVLQMQRQLRTGQALTHVQLRRLERLKQRYQIDDDDNALSAEQSLDILNRRVDIIPPSMVLAQAAAESGWGTSRFAQQAQNLFGQWCYSKGCGIVPARRAAGARHEVRRFRGIEHALNAYYRNINSHRAYREVRQKRAELRKAETPVTGNALITGLTQYSSRGQAYVDELAELIRYNRLGELDD</sequence>
<reference evidence="2" key="1">
    <citation type="submission" date="2023-07" db="EMBL/GenBank/DDBJ databases">
        <title>Gilvimarinus algae sp. nov., isolated from the surface of Kelp.</title>
        <authorList>
            <person name="Sun Y.Y."/>
            <person name="Gong Y."/>
            <person name="Du Z.J."/>
        </authorList>
    </citation>
    <scope>NUCLEOTIDE SEQUENCE</scope>
    <source>
        <strain evidence="2">SDUM040014</strain>
    </source>
</reference>
<comment type="caution">
    <text evidence="2">The sequence shown here is derived from an EMBL/GenBank/DDBJ whole genome shotgun (WGS) entry which is preliminary data.</text>
</comment>
<proteinExistence type="predicted"/>
<organism evidence="2 3">
    <name type="scientific">Gilvimarinus algae</name>
    <dbReference type="NCBI Taxonomy" id="3058037"/>
    <lineage>
        <taxon>Bacteria</taxon>
        <taxon>Pseudomonadati</taxon>
        <taxon>Pseudomonadota</taxon>
        <taxon>Gammaproteobacteria</taxon>
        <taxon>Cellvibrionales</taxon>
        <taxon>Cellvibrionaceae</taxon>
        <taxon>Gilvimarinus</taxon>
    </lineage>
</organism>
<accession>A0ABT8TEG1</accession>
<dbReference type="InterPro" id="IPR053195">
    <property type="entry name" value="Bax-like"/>
</dbReference>
<evidence type="ECO:0000313" key="3">
    <source>
        <dbReference type="Proteomes" id="UP001168380"/>
    </source>
</evidence>
<protein>
    <submittedName>
        <fullName evidence="2">Glucosaminidase domain-containing protein</fullName>
    </submittedName>
</protein>
<name>A0ABT8TEG1_9GAMM</name>
<dbReference type="Gene3D" id="1.10.530.10">
    <property type="match status" value="1"/>
</dbReference>
<evidence type="ECO:0000313" key="2">
    <source>
        <dbReference type="EMBL" id="MDO3381056.1"/>
    </source>
</evidence>
<dbReference type="PANTHER" id="PTHR40572">
    <property type="entry name" value="PROTEIN BAX"/>
    <property type="match status" value="1"/>
</dbReference>